<evidence type="ECO:0000313" key="3">
    <source>
        <dbReference type="Proteomes" id="UP000006790"/>
    </source>
</evidence>
<dbReference type="AlphaFoldDB" id="G8JXR9"/>
<sequence length="84" mass="9174">MVRVSMKGMGAVHAVARCSVPKAHVKSTTFPTFAGVRWYSSVDWGRWEVFSASSSSSVGSKEQRPTVISSDSDEVETVSEHIRV</sequence>
<gene>
    <name evidence="2" type="ordered locus">Ecym_8372</name>
</gene>
<protein>
    <submittedName>
        <fullName evidence="2">Uncharacterized protein</fullName>
    </submittedName>
</protein>
<dbReference type="HOGENOM" id="CLU_172739_0_0_1"/>
<dbReference type="InParanoid" id="G8JXR9"/>
<reference evidence="3" key="1">
    <citation type="journal article" date="2012" name="G3 (Bethesda)">
        <title>Pichia sorbitophila, an interspecies yeast hybrid reveals early steps of genome resolution following polyploidization.</title>
        <authorList>
            <person name="Leh Louis V."/>
            <person name="Despons L."/>
            <person name="Friedrich A."/>
            <person name="Martin T."/>
            <person name="Durrens P."/>
            <person name="Casaregola S."/>
            <person name="Neuveglise C."/>
            <person name="Fairhead C."/>
            <person name="Marck C."/>
            <person name="Cruz J.A."/>
            <person name="Straub M.L."/>
            <person name="Kugler V."/>
            <person name="Sacerdot C."/>
            <person name="Uzunov Z."/>
            <person name="Thierry A."/>
            <person name="Weiss S."/>
            <person name="Bleykasten C."/>
            <person name="De Montigny J."/>
            <person name="Jacques N."/>
            <person name="Jung P."/>
            <person name="Lemaire M."/>
            <person name="Mallet S."/>
            <person name="Morel G."/>
            <person name="Richard G.F."/>
            <person name="Sarkar A."/>
            <person name="Savel G."/>
            <person name="Schacherer J."/>
            <person name="Seret M.L."/>
            <person name="Talla E."/>
            <person name="Samson G."/>
            <person name="Jubin C."/>
            <person name="Poulain J."/>
            <person name="Vacherie B."/>
            <person name="Barbe V."/>
            <person name="Pelletier E."/>
            <person name="Sherman D.J."/>
            <person name="Westhof E."/>
            <person name="Weissenbach J."/>
            <person name="Baret P.V."/>
            <person name="Wincker P."/>
            <person name="Gaillardin C."/>
            <person name="Dujon B."/>
            <person name="Souciet J.L."/>
        </authorList>
    </citation>
    <scope>NUCLEOTIDE SEQUENCE [LARGE SCALE GENOMIC DNA]</scope>
    <source>
        <strain evidence="3">CBS 270.75 / DBVPG 7215 / KCTC 17166 / NRRL Y-17582</strain>
    </source>
</reference>
<dbReference type="OMA" id="MARCAVP"/>
<accession>G8JXR9</accession>
<proteinExistence type="predicted"/>
<dbReference type="EMBL" id="CP002504">
    <property type="protein sequence ID" value="AET41643.1"/>
    <property type="molecule type" value="Genomic_DNA"/>
</dbReference>
<evidence type="ECO:0000313" key="2">
    <source>
        <dbReference type="EMBL" id="AET41643.1"/>
    </source>
</evidence>
<dbReference type="RefSeq" id="XP_003648460.1">
    <property type="nucleotide sequence ID" value="XM_003648412.1"/>
</dbReference>
<evidence type="ECO:0000256" key="1">
    <source>
        <dbReference type="SAM" id="MobiDB-lite"/>
    </source>
</evidence>
<dbReference type="eggNOG" id="ENOG502SEH7">
    <property type="taxonomic scope" value="Eukaryota"/>
</dbReference>
<dbReference type="KEGG" id="erc:Ecym_8372"/>
<feature type="region of interest" description="Disordered" evidence="1">
    <location>
        <begin position="56"/>
        <end position="84"/>
    </location>
</feature>
<dbReference type="GeneID" id="11469999"/>
<name>G8JXR9_ERECY</name>
<organism evidence="2 3">
    <name type="scientific">Eremothecium cymbalariae (strain CBS 270.75 / DBVPG 7215 / KCTC 17166 / NRRL Y-17582)</name>
    <name type="common">Yeast</name>
    <dbReference type="NCBI Taxonomy" id="931890"/>
    <lineage>
        <taxon>Eukaryota</taxon>
        <taxon>Fungi</taxon>
        <taxon>Dikarya</taxon>
        <taxon>Ascomycota</taxon>
        <taxon>Saccharomycotina</taxon>
        <taxon>Saccharomycetes</taxon>
        <taxon>Saccharomycetales</taxon>
        <taxon>Saccharomycetaceae</taxon>
        <taxon>Eremothecium</taxon>
    </lineage>
</organism>
<keyword evidence="3" id="KW-1185">Reference proteome</keyword>
<dbReference type="Proteomes" id="UP000006790">
    <property type="component" value="Chromosome 8"/>
</dbReference>